<reference evidence="1" key="1">
    <citation type="submission" date="2024-03" db="EMBL/GenBank/DDBJ databases">
        <title>Diverse circular DNA viruses in blood, oral, and fecal samples of captive lemurs.</title>
        <authorList>
            <person name="Paietta E.N."/>
            <person name="Kraberger S."/>
            <person name="Lund M.C."/>
            <person name="Custer J.M."/>
            <person name="Vargas K.M."/>
            <person name="Ehmke E.E."/>
            <person name="Yoder A.D."/>
            <person name="Varsani A."/>
        </authorList>
    </citation>
    <scope>NUCLEOTIDE SEQUENCE</scope>
    <source>
        <strain evidence="1">Duke_28FS_89</strain>
    </source>
</reference>
<accession>A0AAU8B7F4</accession>
<protein>
    <submittedName>
        <fullName evidence="1">DNA pilot protein</fullName>
    </submittedName>
</protein>
<name>A0AAU8B7F4_9VIRU</name>
<evidence type="ECO:0000313" key="1">
    <source>
        <dbReference type="EMBL" id="XCD07873.1"/>
    </source>
</evidence>
<sequence>MATTTSAYEMDGVGAYAGPISAVNAINKGADQIASLRGVAQANSAASADQAKILRDWQEDQNAKAMEFSAQQAALNRQWQEYMSNTAHQREVKDLLAAGLNPVLSAMNGNGAAVGSGATAAGVTSAGAKGDVDMSLSGALANLFGSMLGASTQIQAANINAKTQEAVADKYTAMSQVVAEINKMATLGAAGIHAGATKYAADSSYAASKYATDHSKFGMIGNAIGALTSSILGTDSVSSSTNIVEQGLDSLYKGVEDNDGYALITKLFPSLKKYDWMKVK</sequence>
<organism evidence="1">
    <name type="scientific">Dulem virus 158</name>
    <dbReference type="NCBI Taxonomy" id="3145635"/>
    <lineage>
        <taxon>Viruses</taxon>
        <taxon>Monodnaviria</taxon>
        <taxon>Sangervirae</taxon>
        <taxon>Phixviricota</taxon>
        <taxon>Malgrandaviricetes</taxon>
        <taxon>Petitvirales</taxon>
        <taxon>Microviridae</taxon>
        <taxon>Microvirus</taxon>
    </lineage>
</organism>
<proteinExistence type="predicted"/>
<dbReference type="EMBL" id="PP511823">
    <property type="protein sequence ID" value="XCD07873.1"/>
    <property type="molecule type" value="Genomic_DNA"/>
</dbReference>